<dbReference type="EMBL" id="AXCJ01000001">
    <property type="protein sequence ID" value="ETO91762.1"/>
    <property type="molecule type" value="Genomic_DNA"/>
</dbReference>
<evidence type="ECO:0000313" key="8">
    <source>
        <dbReference type="EMBL" id="ETO91762.1"/>
    </source>
</evidence>
<accession>W2V290</accession>
<evidence type="ECO:0000256" key="7">
    <source>
        <dbReference type="RuleBase" id="RU004466"/>
    </source>
</evidence>
<sequence>MEIDNKTILDPALLINRIKEMLPKNTPIAKPSLYSAVPGGKLYRGFIAYRMCLLHAVNHKNALSIASAIEILHTFSLVHDDLPCMDNSLFRRGKVSCHKYFNNATALLTGVQLLITSLKTIGTISPELQKYTLCQVENLISGQMLDLEHNNKSTIEHKLYELKTGSLFIISCISGAVLANNTQDIDYLYQIGARIGIIFQILDDIIDQDIQDMEKAFIHSQKLLNEIKTLVAKCSHTPNFLQNFATKIFVKIKNYGIK</sequence>
<evidence type="ECO:0000256" key="2">
    <source>
        <dbReference type="ARBA" id="ARBA00006706"/>
    </source>
</evidence>
<dbReference type="SFLD" id="SFLDS00005">
    <property type="entry name" value="Isoprenoid_Synthase_Type_I"/>
    <property type="match status" value="1"/>
</dbReference>
<dbReference type="STRING" id="1401685.P857_936"/>
<dbReference type="PANTHER" id="PTHR43281:SF1">
    <property type="entry name" value="FARNESYL DIPHOSPHATE SYNTHASE"/>
    <property type="match status" value="1"/>
</dbReference>
<dbReference type="InterPro" id="IPR033749">
    <property type="entry name" value="Polyprenyl_synt_CS"/>
</dbReference>
<evidence type="ECO:0000256" key="6">
    <source>
        <dbReference type="ARBA" id="ARBA00023229"/>
    </source>
</evidence>
<dbReference type="Pfam" id="PF00348">
    <property type="entry name" value="polyprenyl_synt"/>
    <property type="match status" value="1"/>
</dbReference>
<name>W2V290_9RICK</name>
<dbReference type="InterPro" id="IPR000092">
    <property type="entry name" value="Polyprenyl_synt"/>
</dbReference>
<comment type="cofactor">
    <cofactor evidence="1">
        <name>Mg(2+)</name>
        <dbReference type="ChEBI" id="CHEBI:18420"/>
    </cofactor>
</comment>
<dbReference type="GO" id="GO:0046872">
    <property type="term" value="F:metal ion binding"/>
    <property type="evidence" value="ECO:0007669"/>
    <property type="project" value="UniProtKB-KW"/>
</dbReference>
<comment type="caution">
    <text evidence="8">The sequence shown here is derived from an EMBL/GenBank/DDBJ whole genome shotgun (WGS) entry which is preliminary data.</text>
</comment>
<evidence type="ECO:0000256" key="3">
    <source>
        <dbReference type="ARBA" id="ARBA00022679"/>
    </source>
</evidence>
<evidence type="ECO:0000256" key="1">
    <source>
        <dbReference type="ARBA" id="ARBA00001946"/>
    </source>
</evidence>
<dbReference type="PROSITE" id="PS00444">
    <property type="entry name" value="POLYPRENYL_SYNTHASE_2"/>
    <property type="match status" value="1"/>
</dbReference>
<dbReference type="GO" id="GO:0004659">
    <property type="term" value="F:prenyltransferase activity"/>
    <property type="evidence" value="ECO:0007669"/>
    <property type="project" value="InterPro"/>
</dbReference>
<dbReference type="SUPFAM" id="SSF48576">
    <property type="entry name" value="Terpenoid synthases"/>
    <property type="match status" value="1"/>
</dbReference>
<dbReference type="PATRIC" id="fig|1401685.3.peg.169"/>
<keyword evidence="4" id="KW-0479">Metal-binding</keyword>
<dbReference type="Gene3D" id="1.10.600.10">
    <property type="entry name" value="Farnesyl Diphosphate Synthase"/>
    <property type="match status" value="1"/>
</dbReference>
<evidence type="ECO:0000256" key="5">
    <source>
        <dbReference type="ARBA" id="ARBA00022842"/>
    </source>
</evidence>
<dbReference type="PANTHER" id="PTHR43281">
    <property type="entry name" value="FARNESYL DIPHOSPHATE SYNTHASE"/>
    <property type="match status" value="1"/>
</dbReference>
<dbReference type="InterPro" id="IPR008949">
    <property type="entry name" value="Isoprenoid_synthase_dom_sf"/>
</dbReference>
<dbReference type="PROSITE" id="PS00723">
    <property type="entry name" value="POLYPRENYL_SYNTHASE_1"/>
    <property type="match status" value="1"/>
</dbReference>
<gene>
    <name evidence="8" type="ORF">P857_936</name>
</gene>
<dbReference type="AlphaFoldDB" id="W2V290"/>
<keyword evidence="6" id="KW-0414">Isoprene biosynthesis</keyword>
<keyword evidence="9" id="KW-1185">Reference proteome</keyword>
<protein>
    <submittedName>
        <fullName evidence="8">Polyprenyl synthetase family protein</fullName>
    </submittedName>
</protein>
<evidence type="ECO:0000313" key="9">
    <source>
        <dbReference type="Proteomes" id="UP000018951"/>
    </source>
</evidence>
<dbReference type="Proteomes" id="UP000018951">
    <property type="component" value="Unassembled WGS sequence"/>
</dbReference>
<proteinExistence type="inferred from homology"/>
<evidence type="ECO:0000256" key="4">
    <source>
        <dbReference type="ARBA" id="ARBA00022723"/>
    </source>
</evidence>
<keyword evidence="3 7" id="KW-0808">Transferase</keyword>
<organism evidence="8 9">
    <name type="scientific">Candidatus Xenolissoclinum pacificiensis L6</name>
    <dbReference type="NCBI Taxonomy" id="1401685"/>
    <lineage>
        <taxon>Bacteria</taxon>
        <taxon>Pseudomonadati</taxon>
        <taxon>Pseudomonadota</taxon>
        <taxon>Alphaproteobacteria</taxon>
        <taxon>Rickettsiales</taxon>
        <taxon>Anaplasmataceae</taxon>
        <taxon>Candidatus Xenolissoclinum</taxon>
    </lineage>
</organism>
<keyword evidence="5" id="KW-0460">Magnesium</keyword>
<reference evidence="8 9" key="1">
    <citation type="journal article" date="2013" name="PLoS ONE">
        <title>Bacterial endosymbiosis in a chordate host: long-term co-evolution and conservation of secondary metabolism.</title>
        <authorList>
            <person name="Kwan J.C."/>
            <person name="Schmidt E.W."/>
        </authorList>
    </citation>
    <scope>NUCLEOTIDE SEQUENCE [LARGE SCALE GENOMIC DNA]</scope>
    <source>
        <strain evidence="9">L6</strain>
    </source>
</reference>
<comment type="similarity">
    <text evidence="2 7">Belongs to the FPP/GGPP synthase family.</text>
</comment>
<dbReference type="GO" id="GO:0008299">
    <property type="term" value="P:isoprenoid biosynthetic process"/>
    <property type="evidence" value="ECO:0007669"/>
    <property type="project" value="UniProtKB-KW"/>
</dbReference>